<accession>A0A917SIY6</accession>
<reference evidence="2" key="2">
    <citation type="submission" date="2020-09" db="EMBL/GenBank/DDBJ databases">
        <authorList>
            <person name="Sun Q."/>
            <person name="Zhou Y."/>
        </authorList>
    </citation>
    <scope>NUCLEOTIDE SEQUENCE</scope>
    <source>
        <strain evidence="2">CGMCC 4.7306</strain>
    </source>
</reference>
<evidence type="ECO:0000313" key="2">
    <source>
        <dbReference type="EMBL" id="GGL80663.1"/>
    </source>
</evidence>
<protein>
    <submittedName>
        <fullName evidence="2">Amino acid-binding protein</fullName>
    </submittedName>
</protein>
<dbReference type="InterPro" id="IPR050990">
    <property type="entry name" value="UPF0237/GcvR_regulator"/>
</dbReference>
<dbReference type="SUPFAM" id="SSF55021">
    <property type="entry name" value="ACT-like"/>
    <property type="match status" value="2"/>
</dbReference>
<dbReference type="EMBL" id="BMMZ01000015">
    <property type="protein sequence ID" value="GGL80663.1"/>
    <property type="molecule type" value="Genomic_DNA"/>
</dbReference>
<evidence type="ECO:0000259" key="1">
    <source>
        <dbReference type="PROSITE" id="PS51671"/>
    </source>
</evidence>
<organism evidence="2 3">
    <name type="scientific">Microlunatus endophyticus</name>
    <dbReference type="NCBI Taxonomy" id="1716077"/>
    <lineage>
        <taxon>Bacteria</taxon>
        <taxon>Bacillati</taxon>
        <taxon>Actinomycetota</taxon>
        <taxon>Actinomycetes</taxon>
        <taxon>Propionibacteriales</taxon>
        <taxon>Propionibacteriaceae</taxon>
        <taxon>Microlunatus</taxon>
    </lineage>
</organism>
<dbReference type="Proteomes" id="UP000613840">
    <property type="component" value="Unassembled WGS sequence"/>
</dbReference>
<evidence type="ECO:0000313" key="3">
    <source>
        <dbReference type="Proteomes" id="UP000613840"/>
    </source>
</evidence>
<dbReference type="PANTHER" id="PTHR34875">
    <property type="entry name" value="UPF0237 PROTEIN MJ1558"/>
    <property type="match status" value="1"/>
</dbReference>
<sequence length="171" mass="17348">MTTLAITVISADRPGIIARVAGALSGLRMNLTDSSMTVLSGQLAMTLICAGETPIGAVRDALGEAAGDDLIIHVLPVGAQVVPTVPSASYLLTVHGADRLGIVSGLTTVVSEAGGNITDLTTRLAGGLYVLAAEIDLPADADVTALRDHLTVTAAALGVEAELQPLERDEL</sequence>
<comment type="caution">
    <text evidence="2">The sequence shown here is derived from an EMBL/GenBank/DDBJ whole genome shotgun (WGS) entry which is preliminary data.</text>
</comment>
<dbReference type="AlphaFoldDB" id="A0A917SIY6"/>
<dbReference type="InterPro" id="IPR045865">
    <property type="entry name" value="ACT-like_dom_sf"/>
</dbReference>
<feature type="domain" description="ACT" evidence="1">
    <location>
        <begin position="91"/>
        <end position="168"/>
    </location>
</feature>
<gene>
    <name evidence="2" type="ORF">GCM10011575_43730</name>
</gene>
<keyword evidence="3" id="KW-1185">Reference proteome</keyword>
<name>A0A917SIY6_9ACTN</name>
<dbReference type="PANTHER" id="PTHR34875:SF6">
    <property type="entry name" value="UPF0237 PROTEIN MJ1558"/>
    <property type="match status" value="1"/>
</dbReference>
<dbReference type="Gene3D" id="3.30.70.260">
    <property type="match status" value="2"/>
</dbReference>
<proteinExistence type="predicted"/>
<reference evidence="2" key="1">
    <citation type="journal article" date="2014" name="Int. J. Syst. Evol. Microbiol.">
        <title>Complete genome sequence of Corynebacterium casei LMG S-19264T (=DSM 44701T), isolated from a smear-ripened cheese.</title>
        <authorList>
            <consortium name="US DOE Joint Genome Institute (JGI-PGF)"/>
            <person name="Walter F."/>
            <person name="Albersmeier A."/>
            <person name="Kalinowski J."/>
            <person name="Ruckert C."/>
        </authorList>
    </citation>
    <scope>NUCLEOTIDE SEQUENCE</scope>
    <source>
        <strain evidence="2">CGMCC 4.7306</strain>
    </source>
</reference>
<feature type="domain" description="ACT" evidence="1">
    <location>
        <begin position="5"/>
        <end position="77"/>
    </location>
</feature>
<dbReference type="Pfam" id="PF13740">
    <property type="entry name" value="ACT_6"/>
    <property type="match status" value="2"/>
</dbReference>
<dbReference type="RefSeq" id="WP_188897827.1">
    <property type="nucleotide sequence ID" value="NZ_BMMZ01000015.1"/>
</dbReference>
<dbReference type="InterPro" id="IPR002912">
    <property type="entry name" value="ACT_dom"/>
</dbReference>
<dbReference type="PROSITE" id="PS51671">
    <property type="entry name" value="ACT"/>
    <property type="match status" value="2"/>
</dbReference>